<comment type="caution">
    <text evidence="2">The sequence shown here is derived from an EMBL/GenBank/DDBJ whole genome shotgun (WGS) entry which is preliminary data.</text>
</comment>
<feature type="region of interest" description="Disordered" evidence="1">
    <location>
        <begin position="1"/>
        <end position="26"/>
    </location>
</feature>
<protein>
    <submittedName>
        <fullName evidence="2">Uncharacterized protein</fullName>
    </submittedName>
</protein>
<dbReference type="Proteomes" id="UP000527355">
    <property type="component" value="Unassembled WGS sequence"/>
</dbReference>
<evidence type="ECO:0000256" key="1">
    <source>
        <dbReference type="SAM" id="MobiDB-lite"/>
    </source>
</evidence>
<name>A0A7J7Z5A8_MYOMY</name>
<feature type="compositionally biased region" description="Low complexity" evidence="1">
    <location>
        <begin position="43"/>
        <end position="58"/>
    </location>
</feature>
<accession>A0A7J7Z5A8</accession>
<organism evidence="2 3">
    <name type="scientific">Myotis myotis</name>
    <name type="common">Greater mouse-eared bat</name>
    <name type="synonym">Vespertilio myotis</name>
    <dbReference type="NCBI Taxonomy" id="51298"/>
    <lineage>
        <taxon>Eukaryota</taxon>
        <taxon>Metazoa</taxon>
        <taxon>Chordata</taxon>
        <taxon>Craniata</taxon>
        <taxon>Vertebrata</taxon>
        <taxon>Euteleostomi</taxon>
        <taxon>Mammalia</taxon>
        <taxon>Eutheria</taxon>
        <taxon>Laurasiatheria</taxon>
        <taxon>Chiroptera</taxon>
        <taxon>Yangochiroptera</taxon>
        <taxon>Vespertilionidae</taxon>
        <taxon>Myotis</taxon>
    </lineage>
</organism>
<dbReference type="AlphaFoldDB" id="A0A7J7Z5A8"/>
<reference evidence="2 3" key="1">
    <citation type="journal article" date="2020" name="Nature">
        <title>Six reference-quality genomes reveal evolution of bat adaptations.</title>
        <authorList>
            <person name="Jebb D."/>
            <person name="Huang Z."/>
            <person name="Pippel M."/>
            <person name="Hughes G.M."/>
            <person name="Lavrichenko K."/>
            <person name="Devanna P."/>
            <person name="Winkler S."/>
            <person name="Jermiin L.S."/>
            <person name="Skirmuntt E.C."/>
            <person name="Katzourakis A."/>
            <person name="Burkitt-Gray L."/>
            <person name="Ray D.A."/>
            <person name="Sullivan K.A.M."/>
            <person name="Roscito J.G."/>
            <person name="Kirilenko B.M."/>
            <person name="Davalos L.M."/>
            <person name="Corthals A.P."/>
            <person name="Power M.L."/>
            <person name="Jones G."/>
            <person name="Ransome R.D."/>
            <person name="Dechmann D.K.N."/>
            <person name="Locatelli A.G."/>
            <person name="Puechmaille S.J."/>
            <person name="Fedrigo O."/>
            <person name="Jarvis E.D."/>
            <person name="Hiller M."/>
            <person name="Vernes S.C."/>
            <person name="Myers E.W."/>
            <person name="Teeling E.C."/>
        </authorList>
    </citation>
    <scope>NUCLEOTIDE SEQUENCE [LARGE SCALE GENOMIC DNA]</scope>
    <source>
        <strain evidence="2">MMyoMyo1</strain>
        <tissue evidence="2">Flight muscle</tissue>
    </source>
</reference>
<gene>
    <name evidence="2" type="ORF">mMyoMyo1_010701</name>
</gene>
<feature type="compositionally biased region" description="Basic residues" evidence="1">
    <location>
        <begin position="1"/>
        <end position="15"/>
    </location>
</feature>
<keyword evidence="3" id="KW-1185">Reference proteome</keyword>
<evidence type="ECO:0000313" key="2">
    <source>
        <dbReference type="EMBL" id="KAF6369354.1"/>
    </source>
</evidence>
<evidence type="ECO:0000313" key="3">
    <source>
        <dbReference type="Proteomes" id="UP000527355"/>
    </source>
</evidence>
<proteinExistence type="predicted"/>
<feature type="region of interest" description="Disordered" evidence="1">
    <location>
        <begin position="43"/>
        <end position="73"/>
    </location>
</feature>
<sequence length="134" mass="14513">MGKRRPAAQKGKPGKPGKETPHPHLPHLSVGFFAVLKCETLSKPPTAPTLSPTSLPSSEWVEGGKRRKKTTTTKNPSLFLILGMGWRLRLMMMKIGDDWPLVALGLPSPSGHGGRRDVLNLGPGYFPPVFPTPS</sequence>
<dbReference type="EMBL" id="JABWUV010000003">
    <property type="protein sequence ID" value="KAF6369354.1"/>
    <property type="molecule type" value="Genomic_DNA"/>
</dbReference>